<reference evidence="2 3" key="1">
    <citation type="submission" date="2021-06" db="EMBL/GenBank/DDBJ databases">
        <authorList>
            <person name="Kallberg Y."/>
            <person name="Tangrot J."/>
            <person name="Rosling A."/>
        </authorList>
    </citation>
    <scope>NUCLEOTIDE SEQUENCE [LARGE SCALE GENOMIC DNA]</scope>
    <source>
        <strain evidence="2 3">120-4 pot B 10/14</strain>
    </source>
</reference>
<feature type="region of interest" description="Disordered" evidence="1">
    <location>
        <begin position="169"/>
        <end position="188"/>
    </location>
</feature>
<protein>
    <submittedName>
        <fullName evidence="2">17671_t:CDS:1</fullName>
    </submittedName>
</protein>
<comment type="caution">
    <text evidence="2">The sequence shown here is derived from an EMBL/GenBank/DDBJ whole genome shotgun (WGS) entry which is preliminary data.</text>
</comment>
<evidence type="ECO:0000313" key="2">
    <source>
        <dbReference type="EMBL" id="CAG8786344.1"/>
    </source>
</evidence>
<evidence type="ECO:0000313" key="3">
    <source>
        <dbReference type="Proteomes" id="UP000789901"/>
    </source>
</evidence>
<gene>
    <name evidence="2" type="ORF">GMARGA_LOCUS20501</name>
</gene>
<feature type="non-terminal residue" evidence="2">
    <location>
        <position position="1"/>
    </location>
</feature>
<proteinExistence type="predicted"/>
<name>A0ABN7VMN4_GIGMA</name>
<sequence length="188" mass="21973">HQSPENEHMNLLDILTDVKTSTIYPTINLINPYIDLPKNFFALYKEAEEIFDTYLDLIYGSESVNNNENDTNFDNNYELPLDNINTVENLLLVNTTGILQKVCTAIFLSLDELWSVLSDILLIITFLNSRFKDFEWYNGKGKAEAESIVQELYYDMNILEDDNKEFMNETEKEDELTLHTHKRESNLE</sequence>
<dbReference type="Proteomes" id="UP000789901">
    <property type="component" value="Unassembled WGS sequence"/>
</dbReference>
<dbReference type="EMBL" id="CAJVQB010018037">
    <property type="protein sequence ID" value="CAG8786344.1"/>
    <property type="molecule type" value="Genomic_DNA"/>
</dbReference>
<accession>A0ABN7VMN4</accession>
<organism evidence="2 3">
    <name type="scientific">Gigaspora margarita</name>
    <dbReference type="NCBI Taxonomy" id="4874"/>
    <lineage>
        <taxon>Eukaryota</taxon>
        <taxon>Fungi</taxon>
        <taxon>Fungi incertae sedis</taxon>
        <taxon>Mucoromycota</taxon>
        <taxon>Glomeromycotina</taxon>
        <taxon>Glomeromycetes</taxon>
        <taxon>Diversisporales</taxon>
        <taxon>Gigasporaceae</taxon>
        <taxon>Gigaspora</taxon>
    </lineage>
</organism>
<keyword evidence="3" id="KW-1185">Reference proteome</keyword>
<evidence type="ECO:0000256" key="1">
    <source>
        <dbReference type="SAM" id="MobiDB-lite"/>
    </source>
</evidence>